<evidence type="ECO:0000256" key="7">
    <source>
        <dbReference type="ARBA" id="ARBA00022723"/>
    </source>
</evidence>
<dbReference type="KEGG" id="elio:KO353_12645"/>
<dbReference type="PANTHER" id="PTHR33751:SF1">
    <property type="entry name" value="CBB3-TYPE CYTOCHROME C OXIDASE SUBUNIT FIXP"/>
    <property type="match status" value="1"/>
</dbReference>
<dbReference type="InterPro" id="IPR009056">
    <property type="entry name" value="Cyt_c-like_dom"/>
</dbReference>
<evidence type="ECO:0000256" key="10">
    <source>
        <dbReference type="ARBA" id="ARBA00022989"/>
    </source>
</evidence>
<evidence type="ECO:0000256" key="5">
    <source>
        <dbReference type="ARBA" id="ARBA00022519"/>
    </source>
</evidence>
<dbReference type="InterPro" id="IPR032858">
    <property type="entry name" value="CcoP_N"/>
</dbReference>
<gene>
    <name evidence="18" type="primary">ccoP</name>
    <name evidence="18" type="ORF">KO353_12645</name>
</gene>
<feature type="domain" description="Cytochrome c" evidence="17">
    <location>
        <begin position="205"/>
        <end position="286"/>
    </location>
</feature>
<dbReference type="PANTHER" id="PTHR33751">
    <property type="entry name" value="CBB3-TYPE CYTOCHROME C OXIDASE SUBUNIT FIXP"/>
    <property type="match status" value="1"/>
</dbReference>
<dbReference type="AlphaFoldDB" id="A0A975YIT0"/>
<dbReference type="GO" id="GO:0016491">
    <property type="term" value="F:oxidoreductase activity"/>
    <property type="evidence" value="ECO:0007669"/>
    <property type="project" value="UniProtKB-KW"/>
</dbReference>
<dbReference type="Pfam" id="PF13442">
    <property type="entry name" value="Cytochrome_CBB3"/>
    <property type="match status" value="1"/>
</dbReference>
<evidence type="ECO:0000256" key="8">
    <source>
        <dbReference type="ARBA" id="ARBA00022737"/>
    </source>
</evidence>
<comment type="similarity">
    <text evidence="3 14">Belongs to the CcoP / FixP family.</text>
</comment>
<keyword evidence="8" id="KW-0677">Repeat</keyword>
<evidence type="ECO:0000256" key="13">
    <source>
        <dbReference type="ARBA" id="ARBA00023065"/>
    </source>
</evidence>
<dbReference type="Proteomes" id="UP000694001">
    <property type="component" value="Chromosome"/>
</dbReference>
<keyword evidence="14 15" id="KW-0349">Heme</keyword>
<dbReference type="PIRSF" id="PIRSF000006">
    <property type="entry name" value="Cbb3-Cox_fixP"/>
    <property type="match status" value="1"/>
</dbReference>
<dbReference type="Pfam" id="PF00034">
    <property type="entry name" value="Cytochrom_C"/>
    <property type="match status" value="1"/>
</dbReference>
<evidence type="ECO:0000256" key="15">
    <source>
        <dbReference type="PROSITE-ProRule" id="PRU00433"/>
    </source>
</evidence>
<comment type="subcellular location">
    <subcellularLocation>
        <location evidence="1 14">Cell inner membrane</location>
    </subcellularLocation>
</comment>
<dbReference type="GO" id="GO:0046872">
    <property type="term" value="F:metal ion binding"/>
    <property type="evidence" value="ECO:0007669"/>
    <property type="project" value="UniProtKB-KW"/>
</dbReference>
<protein>
    <recommendedName>
        <fullName evidence="14">Cbb3-type cytochrome c oxidase subunit</fullName>
    </recommendedName>
</protein>
<keyword evidence="13 14" id="KW-0406">Ion transport</keyword>
<keyword evidence="4 14" id="KW-1003">Cell membrane</keyword>
<keyword evidence="10 16" id="KW-1133">Transmembrane helix</keyword>
<evidence type="ECO:0000256" key="9">
    <source>
        <dbReference type="ARBA" id="ARBA00022781"/>
    </source>
</evidence>
<dbReference type="InterPro" id="IPR004678">
    <property type="entry name" value="Cyt_c_oxidase_cbb3_su3"/>
</dbReference>
<proteinExistence type="inferred from homology"/>
<reference evidence="18" key="1">
    <citation type="submission" date="2021-06" db="EMBL/GenBank/DDBJ databases">
        <title>Elioraea tepida, sp. nov., a moderately thermophilic aerobic anoxygenic phototrophic bacterium isolated from an alkaline siliceous hot spring mat community in Yellowstone National Park, WY, USA.</title>
        <authorList>
            <person name="Saini M.K."/>
            <person name="Yoshida S."/>
            <person name="Sebastian A."/>
            <person name="Hirose S."/>
            <person name="Hara E."/>
            <person name="Tamaki H."/>
            <person name="Soulier N.T."/>
            <person name="Albert I."/>
            <person name="Hanada S."/>
            <person name="Bryant D.A."/>
            <person name="Tank M."/>
        </authorList>
    </citation>
    <scope>NUCLEOTIDE SEQUENCE</scope>
    <source>
        <strain evidence="18">MS-P2</strain>
    </source>
</reference>
<dbReference type="NCBIfam" id="TIGR00782">
    <property type="entry name" value="ccoP"/>
    <property type="match status" value="1"/>
</dbReference>
<name>A0A975YIT0_9PROT</name>
<keyword evidence="14" id="KW-0679">Respiratory chain</keyword>
<comment type="pathway">
    <text evidence="2 14">Energy metabolism; oxidative phosphorylation.</text>
</comment>
<feature type="transmembrane region" description="Helical" evidence="16">
    <location>
        <begin position="33"/>
        <end position="53"/>
    </location>
</feature>
<dbReference type="GO" id="GO:0020037">
    <property type="term" value="F:heme binding"/>
    <property type="evidence" value="ECO:0007669"/>
    <property type="project" value="InterPro"/>
</dbReference>
<evidence type="ECO:0000256" key="4">
    <source>
        <dbReference type="ARBA" id="ARBA00022475"/>
    </source>
</evidence>
<evidence type="ECO:0000313" key="19">
    <source>
        <dbReference type="Proteomes" id="UP000694001"/>
    </source>
</evidence>
<keyword evidence="7 14" id="KW-0479">Metal-binding</keyword>
<keyword evidence="14" id="KW-0249">Electron transport</keyword>
<keyword evidence="9 14" id="KW-0375">Hydrogen ion transport</keyword>
<organism evidence="18 19">
    <name type="scientific">Elioraea tepida</name>
    <dbReference type="NCBI Taxonomy" id="2843330"/>
    <lineage>
        <taxon>Bacteria</taxon>
        <taxon>Pseudomonadati</taxon>
        <taxon>Pseudomonadota</taxon>
        <taxon>Alphaproteobacteria</taxon>
        <taxon>Acetobacterales</taxon>
        <taxon>Elioraeaceae</taxon>
        <taxon>Elioraea</taxon>
    </lineage>
</organism>
<accession>A0A975YIT0</accession>
<dbReference type="EMBL" id="CP076448">
    <property type="protein sequence ID" value="QXM24115.1"/>
    <property type="molecule type" value="Genomic_DNA"/>
</dbReference>
<dbReference type="GO" id="GO:0005886">
    <property type="term" value="C:plasma membrane"/>
    <property type="evidence" value="ECO:0007669"/>
    <property type="project" value="UniProtKB-SubCell"/>
</dbReference>
<evidence type="ECO:0000256" key="2">
    <source>
        <dbReference type="ARBA" id="ARBA00004673"/>
    </source>
</evidence>
<keyword evidence="11 14" id="KW-0560">Oxidoreductase</keyword>
<comment type="subunit">
    <text evidence="14">Component of the cbb3-type cytochrome c oxidase.</text>
</comment>
<comment type="function">
    <text evidence="14">C-type cytochrome. Part of the cbb3-type cytochrome c oxidase complex.</text>
</comment>
<evidence type="ECO:0000259" key="17">
    <source>
        <dbReference type="PROSITE" id="PS51007"/>
    </source>
</evidence>
<evidence type="ECO:0000256" key="12">
    <source>
        <dbReference type="ARBA" id="ARBA00023004"/>
    </source>
</evidence>
<evidence type="ECO:0000256" key="6">
    <source>
        <dbReference type="ARBA" id="ARBA00022692"/>
    </source>
</evidence>
<dbReference type="RefSeq" id="WP_218285085.1">
    <property type="nucleotide sequence ID" value="NZ_CP076448.1"/>
</dbReference>
<dbReference type="GO" id="GO:0009055">
    <property type="term" value="F:electron transfer activity"/>
    <property type="evidence" value="ECO:0007669"/>
    <property type="project" value="InterPro"/>
</dbReference>
<comment type="cofactor">
    <cofactor evidence="14">
        <name>heme c</name>
        <dbReference type="ChEBI" id="CHEBI:61717"/>
    </cofactor>
    <text evidence="14">Binds 2 heme C groups per subunit.</text>
</comment>
<evidence type="ECO:0000256" key="14">
    <source>
        <dbReference type="PIRNR" id="PIRNR000006"/>
    </source>
</evidence>
<dbReference type="GO" id="GO:1902600">
    <property type="term" value="P:proton transmembrane transport"/>
    <property type="evidence" value="ECO:0007669"/>
    <property type="project" value="UniProtKB-KW"/>
</dbReference>
<keyword evidence="6 16" id="KW-0812">Transmembrane</keyword>
<sequence>MPTKIEKDSLTGKTTTGHEWDGIKELNTPLPRWWLYIFYATIAWSAVWALLYPSFPGFSGHFRGLTGWTQRAAIVEQMTVARAEQAPFLDRIRGASLDEIRHSSELLAYAIAGGRVAFADNCAGCHGSGGQGATGGFPALVDDEWIWGGSLEDIHFTIVHGIRNAQSVEARISQMPVYGGILSRGQINDVAEFVLSLSNRATDQAAARRGEEVYAENCVSCHGERGEGVRAVGGPALNDAIWLYGGTKAEIVAQITNPRMGVMPAWGSRLDAATIKMLAVYVHTLGGGE</sequence>
<evidence type="ECO:0000256" key="11">
    <source>
        <dbReference type="ARBA" id="ARBA00023002"/>
    </source>
</evidence>
<evidence type="ECO:0000256" key="3">
    <source>
        <dbReference type="ARBA" id="ARBA00006113"/>
    </source>
</evidence>
<evidence type="ECO:0000256" key="16">
    <source>
        <dbReference type="SAM" id="Phobius"/>
    </source>
</evidence>
<evidence type="ECO:0000256" key="1">
    <source>
        <dbReference type="ARBA" id="ARBA00004533"/>
    </source>
</evidence>
<dbReference type="PROSITE" id="PS51007">
    <property type="entry name" value="CYTC"/>
    <property type="match status" value="2"/>
</dbReference>
<keyword evidence="14" id="KW-0813">Transport</keyword>
<evidence type="ECO:0000313" key="18">
    <source>
        <dbReference type="EMBL" id="QXM24115.1"/>
    </source>
</evidence>
<dbReference type="Pfam" id="PF14715">
    <property type="entry name" value="FixP_N"/>
    <property type="match status" value="1"/>
</dbReference>
<keyword evidence="14 16" id="KW-0472">Membrane</keyword>
<feature type="domain" description="Cytochrome c" evidence="17">
    <location>
        <begin position="109"/>
        <end position="198"/>
    </location>
</feature>
<keyword evidence="5 14" id="KW-0997">Cell inner membrane</keyword>
<keyword evidence="12 14" id="KW-0408">Iron</keyword>
<dbReference type="InterPro" id="IPR050597">
    <property type="entry name" value="Cytochrome_c_Oxidase_Subunit"/>
</dbReference>
<keyword evidence="19" id="KW-1185">Reference proteome</keyword>